<dbReference type="InterPro" id="IPR016130">
    <property type="entry name" value="Tyr_Pase_AS"/>
</dbReference>
<dbReference type="CDD" id="cd14502">
    <property type="entry name" value="RNA_5'-triphosphatase"/>
    <property type="match status" value="1"/>
</dbReference>
<protein>
    <recommendedName>
        <fullName evidence="2 10">Alkaline phosphatase</fullName>
        <ecNumber evidence="2 10">3.1.3.1</ecNumber>
    </recommendedName>
</protein>
<feature type="region of interest" description="Disordered" evidence="11">
    <location>
        <begin position="252"/>
        <end position="290"/>
    </location>
</feature>
<dbReference type="Gene3D" id="3.40.720.10">
    <property type="entry name" value="Alkaline Phosphatase, subunit A"/>
    <property type="match status" value="2"/>
</dbReference>
<feature type="compositionally biased region" description="Polar residues" evidence="11">
    <location>
        <begin position="256"/>
        <end position="270"/>
    </location>
</feature>
<dbReference type="InterPro" id="IPR017850">
    <property type="entry name" value="Alkaline_phosphatase_core_sf"/>
</dbReference>
<evidence type="ECO:0000256" key="9">
    <source>
        <dbReference type="RuleBase" id="RU003946"/>
    </source>
</evidence>
<feature type="binding site" evidence="8">
    <location>
        <position position="849"/>
    </location>
    <ligand>
        <name>Zn(2+)</name>
        <dbReference type="ChEBI" id="CHEBI:29105"/>
        <label>2</label>
    </ligand>
</feature>
<dbReference type="EMBL" id="JAUEPO010000002">
    <property type="protein sequence ID" value="KAK3333614.1"/>
    <property type="molecule type" value="Genomic_DNA"/>
</dbReference>
<dbReference type="Gene3D" id="3.40.50.1820">
    <property type="entry name" value="alpha/beta hydrolase"/>
    <property type="match status" value="1"/>
</dbReference>
<dbReference type="EC" id="3.1.3.1" evidence="2 10"/>
<comment type="similarity">
    <text evidence="1 9">Belongs to the alkaline phosphatase family.</text>
</comment>
<name>A0AAE0IYM6_9PEZI</name>
<keyword evidence="4 8" id="KW-0479">Metal-binding</keyword>
<evidence type="ECO:0000256" key="4">
    <source>
        <dbReference type="ARBA" id="ARBA00022723"/>
    </source>
</evidence>
<feature type="binding site" evidence="8">
    <location>
        <position position="889"/>
    </location>
    <ligand>
        <name>Zn(2+)</name>
        <dbReference type="ChEBI" id="CHEBI:29105"/>
        <label>2</label>
    </ligand>
</feature>
<dbReference type="Pfam" id="PF00245">
    <property type="entry name" value="Alk_phosphatase"/>
    <property type="match status" value="2"/>
</dbReference>
<comment type="caution">
    <text evidence="13">The sequence shown here is derived from an EMBL/GenBank/DDBJ whole genome shotgun (WGS) entry which is preliminary data.</text>
</comment>
<dbReference type="GO" id="GO:0004035">
    <property type="term" value="F:alkaline phosphatase activity"/>
    <property type="evidence" value="ECO:0007669"/>
    <property type="project" value="UniProtKB-EC"/>
</dbReference>
<keyword evidence="5 10" id="KW-0378">Hydrolase</keyword>
<dbReference type="InterPro" id="IPR001952">
    <property type="entry name" value="Alkaline_phosphatase"/>
</dbReference>
<dbReference type="InterPro" id="IPR000073">
    <property type="entry name" value="AB_hydrolase_1"/>
</dbReference>
<keyword evidence="14" id="KW-1185">Reference proteome</keyword>
<dbReference type="GO" id="GO:0000329">
    <property type="term" value="C:fungal-type vacuole membrane"/>
    <property type="evidence" value="ECO:0007669"/>
    <property type="project" value="TreeGrafter"/>
</dbReference>
<dbReference type="AlphaFoldDB" id="A0AAE0IYM6"/>
<dbReference type="InterPro" id="IPR029058">
    <property type="entry name" value="AB_hydrolase_fold"/>
</dbReference>
<dbReference type="PRINTS" id="PR00113">
    <property type="entry name" value="ALKPHPHTASE"/>
</dbReference>
<keyword evidence="6 8" id="KW-0862">Zinc</keyword>
<accession>A0AAE0IYM6</accession>
<dbReference type="PANTHER" id="PTHR11596">
    <property type="entry name" value="ALKALINE PHOSPHATASE"/>
    <property type="match status" value="1"/>
</dbReference>
<dbReference type="InterPro" id="IPR018299">
    <property type="entry name" value="Alkaline_phosphatase_AS"/>
</dbReference>
<evidence type="ECO:0000256" key="1">
    <source>
        <dbReference type="ARBA" id="ARBA00005984"/>
    </source>
</evidence>
<dbReference type="Gene3D" id="3.90.190.10">
    <property type="entry name" value="Protein tyrosine phosphatase superfamily"/>
    <property type="match status" value="1"/>
</dbReference>
<evidence type="ECO:0000313" key="13">
    <source>
        <dbReference type="EMBL" id="KAK3333614.1"/>
    </source>
</evidence>
<sequence length="1066" mass="117488">MYHNPERTDPALLARDSEIKSYETSSHVYPGLRVFYRRHQQADKLPTSPAPIPLLVFIHGLGGSVAQFHPLLSSITPIASCLAIDLPGCGRSAYANRSWPAYGTDELHREKDEGQSVVLIGHSMGTSLAALLANPRLPPRTELSKHIIGLVAICPSAGPPTEKEVSLFRKLLYIPDVIFDLWRAWDRRGGTESASVRRFVDLYNNQSRSPVWRRMAWGLLPTYRNGVPHGGLPTRDTWAGLDIPVFLVGGEDDNVTPATETKVASDSDSNGPEPVDDPTTPKSNNQQPLAIPALPVHPKKVVQSVILPKPATHALLYTPSTARILAGLISDFLVSNVTGRLDQAWQLQFLTQDGKWDVKNLEKWQKVAPVSEPIGGIFRALKTLREVDETHSPKEFVRNWGSTIKDIIDISHDNPVYDPKGLEEGGIRYHKFPTVSKVPPTDTEIEGFIKLVDEIRADQKERAAREKWEDGFAVGVHCHYGFNRTGYFIVCYLVEREGYRVNEAIEHFAKQRPKGIKHEHFRARLSVPAFQQPSDRTPLLAESSPHVSDQSEQRAEEAEDAALYNTALPDTPRSSRLRELALFSWAVLATAAVIVLGVVLQHRTAITSPSTPSATAASKLSTGKRNLVFMVSDGMGPASLSLTRSFRQLVDHLPIDDTLTLDRHFWGTSRTRSSSSLVTDSAAGATAFSCGRKSYNGAISMLPDFSPCGTQEDEIALQEIGEGVLGRTVDLMLGGGRCHFLPNTSAGSCRMDDIDVTKIAQEKHGWTYADDRPGFDALALGKNVSLPMLGLFAYADVPFEIDRRNMADVYPSLSEMAITALTALEEATKDSDKGFFLMIEGSRIDHAGHINDPAAQVREVLEYDKAFKTVLDFLDKSDTEGILVATSDHETGGLATAWQAPDELPVYNWHPRILAKANASSEHLARLLHRRIANTPEPIESLRKWIHSELVVKHLGITNAQETEINSLASRPLHAMTSFARLISQRARVGWSTHGHSAVDVNVYCSGGEGAEKIRGNVENTQIGEFLRGYLGVDVEDVTKELREGMARVIIIVSASLSWERNGKIA</sequence>
<evidence type="ECO:0000256" key="8">
    <source>
        <dbReference type="PIRSR" id="PIRSR601952-2"/>
    </source>
</evidence>
<dbReference type="PROSITE" id="PS00383">
    <property type="entry name" value="TYR_PHOSPHATASE_1"/>
    <property type="match status" value="1"/>
</dbReference>
<feature type="binding site" evidence="8">
    <location>
        <position position="996"/>
    </location>
    <ligand>
        <name>Zn(2+)</name>
        <dbReference type="ChEBI" id="CHEBI:29105"/>
        <label>2</label>
    </ligand>
</feature>
<evidence type="ECO:0000256" key="7">
    <source>
        <dbReference type="ARBA" id="ARBA00022842"/>
    </source>
</evidence>
<dbReference type="FunFam" id="3.90.190.10:FF:000090">
    <property type="entry name" value="Dual specificity phosphatase catalytic domain protein"/>
    <property type="match status" value="1"/>
</dbReference>
<feature type="binding site" evidence="8">
    <location>
        <position position="888"/>
    </location>
    <ligand>
        <name>Zn(2+)</name>
        <dbReference type="ChEBI" id="CHEBI:29105"/>
        <label>2</label>
    </ligand>
</feature>
<evidence type="ECO:0000259" key="12">
    <source>
        <dbReference type="PROSITE" id="PS50056"/>
    </source>
</evidence>
<proteinExistence type="inferred from homology"/>
<evidence type="ECO:0000256" key="3">
    <source>
        <dbReference type="ARBA" id="ARBA00022553"/>
    </source>
</evidence>
<dbReference type="Pfam" id="PF12697">
    <property type="entry name" value="Abhydrolase_6"/>
    <property type="match status" value="1"/>
</dbReference>
<feature type="binding site" evidence="8">
    <location>
        <position position="840"/>
    </location>
    <ligand>
        <name>Mg(2+)</name>
        <dbReference type="ChEBI" id="CHEBI:18420"/>
    </ligand>
</feature>
<reference evidence="13" key="2">
    <citation type="submission" date="2023-06" db="EMBL/GenBank/DDBJ databases">
        <authorList>
            <consortium name="Lawrence Berkeley National Laboratory"/>
            <person name="Haridas S."/>
            <person name="Hensen N."/>
            <person name="Bonometti L."/>
            <person name="Westerberg I."/>
            <person name="Brannstrom I.O."/>
            <person name="Guillou S."/>
            <person name="Cros-Aarteil S."/>
            <person name="Calhoun S."/>
            <person name="Kuo A."/>
            <person name="Mondo S."/>
            <person name="Pangilinan J."/>
            <person name="Riley R."/>
            <person name="Labutti K."/>
            <person name="Andreopoulos B."/>
            <person name="Lipzen A."/>
            <person name="Chen C."/>
            <person name="Yanf M."/>
            <person name="Daum C."/>
            <person name="Ng V."/>
            <person name="Clum A."/>
            <person name="Steindorff A."/>
            <person name="Ohm R."/>
            <person name="Martin F."/>
            <person name="Silar P."/>
            <person name="Natvig D."/>
            <person name="Lalanne C."/>
            <person name="Gautier V."/>
            <person name="Ament-Velasquez S.L."/>
            <person name="Kruys A."/>
            <person name="Hutchinson M.I."/>
            <person name="Powell A.J."/>
            <person name="Barry K."/>
            <person name="Miller A.N."/>
            <person name="Grigoriev I.V."/>
            <person name="Debuchy R."/>
            <person name="Gladieux P."/>
            <person name="Thoren M.H."/>
            <person name="Johannesson H."/>
        </authorList>
    </citation>
    <scope>NUCLEOTIDE SEQUENCE</scope>
    <source>
        <strain evidence="13">SMH4131-1</strain>
    </source>
</reference>
<comment type="cofactor">
    <cofactor evidence="8">
        <name>Mg(2+)</name>
        <dbReference type="ChEBI" id="CHEBI:18420"/>
    </cofactor>
    <text evidence="8">Binds 1 Mg(2+) ion.</text>
</comment>
<dbReference type="Pfam" id="PF00782">
    <property type="entry name" value="DSPc"/>
    <property type="match status" value="1"/>
</dbReference>
<comment type="cofactor">
    <cofactor evidence="8">
        <name>Zn(2+)</name>
        <dbReference type="ChEBI" id="CHEBI:29105"/>
    </cofactor>
    <text evidence="8">Binds 2 Zn(2+) ions.</text>
</comment>
<dbReference type="CDD" id="cd16012">
    <property type="entry name" value="ALP"/>
    <property type="match status" value="1"/>
</dbReference>
<evidence type="ECO:0000256" key="11">
    <source>
        <dbReference type="SAM" id="MobiDB-lite"/>
    </source>
</evidence>
<dbReference type="SUPFAM" id="SSF53649">
    <property type="entry name" value="Alkaline phosphatase-like"/>
    <property type="match status" value="1"/>
</dbReference>
<dbReference type="SUPFAM" id="SSF53474">
    <property type="entry name" value="alpha/beta-Hydrolases"/>
    <property type="match status" value="1"/>
</dbReference>
<dbReference type="PANTHER" id="PTHR11596:SF5">
    <property type="entry name" value="ALKALINE PHOSPHATASE"/>
    <property type="match status" value="1"/>
</dbReference>
<evidence type="ECO:0000256" key="2">
    <source>
        <dbReference type="ARBA" id="ARBA00012647"/>
    </source>
</evidence>
<comment type="catalytic activity">
    <reaction evidence="10">
        <text>a phosphate monoester + H2O = an alcohol + phosphate</text>
        <dbReference type="Rhea" id="RHEA:15017"/>
        <dbReference type="ChEBI" id="CHEBI:15377"/>
        <dbReference type="ChEBI" id="CHEBI:30879"/>
        <dbReference type="ChEBI" id="CHEBI:43474"/>
        <dbReference type="ChEBI" id="CHEBI:67140"/>
        <dbReference type="EC" id="3.1.3.1"/>
    </reaction>
</comment>
<gene>
    <name evidence="13" type="ORF">B0T19DRAFT_449032</name>
</gene>
<organism evidence="13 14">
    <name type="scientific">Cercophora scortea</name>
    <dbReference type="NCBI Taxonomy" id="314031"/>
    <lineage>
        <taxon>Eukaryota</taxon>
        <taxon>Fungi</taxon>
        <taxon>Dikarya</taxon>
        <taxon>Ascomycota</taxon>
        <taxon>Pezizomycotina</taxon>
        <taxon>Sordariomycetes</taxon>
        <taxon>Sordariomycetidae</taxon>
        <taxon>Sordariales</taxon>
        <taxon>Lasiosphaeriaceae</taxon>
        <taxon>Cercophora</taxon>
    </lineage>
</organism>
<dbReference type="PROSITE" id="PS00123">
    <property type="entry name" value="ALKALINE_PHOSPHATASE"/>
    <property type="match status" value="1"/>
</dbReference>
<evidence type="ECO:0000256" key="5">
    <source>
        <dbReference type="ARBA" id="ARBA00022801"/>
    </source>
</evidence>
<feature type="domain" description="Tyrosine specific protein phosphatases" evidence="12">
    <location>
        <begin position="446"/>
        <end position="523"/>
    </location>
</feature>
<feature type="binding site" evidence="8">
    <location>
        <position position="845"/>
    </location>
    <ligand>
        <name>Zn(2+)</name>
        <dbReference type="ChEBI" id="CHEBI:29105"/>
        <label>2</label>
    </ligand>
</feature>
<evidence type="ECO:0000313" key="14">
    <source>
        <dbReference type="Proteomes" id="UP001286456"/>
    </source>
</evidence>
<dbReference type="InterPro" id="IPR000387">
    <property type="entry name" value="Tyr_Pase_dom"/>
</dbReference>
<dbReference type="SUPFAM" id="SSF52799">
    <property type="entry name" value="(Phosphotyrosine protein) phosphatases II"/>
    <property type="match status" value="1"/>
</dbReference>
<reference evidence="13" key="1">
    <citation type="journal article" date="2023" name="Mol. Phylogenet. Evol.">
        <title>Genome-scale phylogeny and comparative genomics of the fungal order Sordariales.</title>
        <authorList>
            <person name="Hensen N."/>
            <person name="Bonometti L."/>
            <person name="Westerberg I."/>
            <person name="Brannstrom I.O."/>
            <person name="Guillou S."/>
            <person name="Cros-Aarteil S."/>
            <person name="Calhoun S."/>
            <person name="Haridas S."/>
            <person name="Kuo A."/>
            <person name="Mondo S."/>
            <person name="Pangilinan J."/>
            <person name="Riley R."/>
            <person name="LaButti K."/>
            <person name="Andreopoulos B."/>
            <person name="Lipzen A."/>
            <person name="Chen C."/>
            <person name="Yan M."/>
            <person name="Daum C."/>
            <person name="Ng V."/>
            <person name="Clum A."/>
            <person name="Steindorff A."/>
            <person name="Ohm R.A."/>
            <person name="Martin F."/>
            <person name="Silar P."/>
            <person name="Natvig D.O."/>
            <person name="Lalanne C."/>
            <person name="Gautier V."/>
            <person name="Ament-Velasquez S.L."/>
            <person name="Kruys A."/>
            <person name="Hutchinson M.I."/>
            <person name="Powell A.J."/>
            <person name="Barry K."/>
            <person name="Miller A.N."/>
            <person name="Grigoriev I.V."/>
            <person name="Debuchy R."/>
            <person name="Gladieux P."/>
            <person name="Hiltunen Thoren M."/>
            <person name="Johannesson H."/>
        </authorList>
    </citation>
    <scope>NUCLEOTIDE SEQUENCE</scope>
    <source>
        <strain evidence="13">SMH4131-1</strain>
    </source>
</reference>
<dbReference type="InterPro" id="IPR029021">
    <property type="entry name" value="Prot-tyrosine_phosphatase-like"/>
</dbReference>
<keyword evidence="7 8" id="KW-0460">Magnesium</keyword>
<dbReference type="PROSITE" id="PS50056">
    <property type="entry name" value="TYR_PHOSPHATASE_2"/>
    <property type="match status" value="1"/>
</dbReference>
<dbReference type="GO" id="GO:0046872">
    <property type="term" value="F:metal ion binding"/>
    <property type="evidence" value="ECO:0007669"/>
    <property type="project" value="UniProtKB-KW"/>
</dbReference>
<feature type="binding site" evidence="8">
    <location>
        <position position="681"/>
    </location>
    <ligand>
        <name>Mg(2+)</name>
        <dbReference type="ChEBI" id="CHEBI:18420"/>
    </ligand>
</feature>
<dbReference type="Proteomes" id="UP001286456">
    <property type="component" value="Unassembled WGS sequence"/>
</dbReference>
<evidence type="ECO:0000256" key="6">
    <source>
        <dbReference type="ARBA" id="ARBA00022833"/>
    </source>
</evidence>
<dbReference type="SMART" id="SM00098">
    <property type="entry name" value="alkPPc"/>
    <property type="match status" value="1"/>
</dbReference>
<feature type="region of interest" description="Disordered" evidence="11">
    <location>
        <begin position="534"/>
        <end position="559"/>
    </location>
</feature>
<dbReference type="InterPro" id="IPR000340">
    <property type="entry name" value="Dual-sp_phosphatase_cat-dom"/>
</dbReference>
<keyword evidence="3" id="KW-0597">Phosphoprotein</keyword>
<evidence type="ECO:0000256" key="10">
    <source>
        <dbReference type="RuleBase" id="RU003947"/>
    </source>
</evidence>